<evidence type="ECO:0000256" key="1">
    <source>
        <dbReference type="SAM" id="MobiDB-lite"/>
    </source>
</evidence>
<accession>A0A1S1M017</accession>
<gene>
    <name evidence="2" type="ORF">BKG84_24385</name>
</gene>
<dbReference type="RefSeq" id="WP_070952742.1">
    <property type="nucleotide sequence ID" value="NZ_MLIS01000004.1"/>
</dbReference>
<dbReference type="EMBL" id="MLIS01000004">
    <property type="protein sequence ID" value="OHU76037.1"/>
    <property type="molecule type" value="Genomic_DNA"/>
</dbReference>
<comment type="caution">
    <text evidence="2">The sequence shown here is derived from an EMBL/GenBank/DDBJ whole genome shotgun (WGS) entry which is preliminary data.</text>
</comment>
<keyword evidence="3" id="KW-1185">Reference proteome</keyword>
<evidence type="ECO:0000313" key="2">
    <source>
        <dbReference type="EMBL" id="OHU76037.1"/>
    </source>
</evidence>
<feature type="region of interest" description="Disordered" evidence="1">
    <location>
        <begin position="1"/>
        <end position="26"/>
    </location>
</feature>
<name>A0A1S1M017_MYCCH</name>
<evidence type="ECO:0000313" key="3">
    <source>
        <dbReference type="Proteomes" id="UP000179441"/>
    </source>
</evidence>
<protein>
    <submittedName>
        <fullName evidence="2">Uncharacterized protein</fullName>
    </submittedName>
</protein>
<reference evidence="2 3" key="1">
    <citation type="submission" date="2016-10" db="EMBL/GenBank/DDBJ databases">
        <title>Evaluation of Human, Veterinary and Environmental Mycobacterium chelonae Isolates by Core Genome Phylogenomic Analysis, Targeted Gene Comparison, and Anti-microbial Susceptibility Patterns: A Tale of Mistaken Identities.</title>
        <authorList>
            <person name="Fogelson S.B."/>
            <person name="Camus A.C."/>
            <person name="Lorenz W."/>
            <person name="Vasireddy R."/>
            <person name="Vasireddy S."/>
            <person name="Smith T."/>
            <person name="Brown-Elliott B.A."/>
            <person name="Wallace R.J.Jr."/>
            <person name="Hasan N.A."/>
            <person name="Reischl U."/>
            <person name="Sanchez S."/>
        </authorList>
    </citation>
    <scope>NUCLEOTIDE SEQUENCE [LARGE SCALE GENOMIC DNA]</scope>
    <source>
        <strain evidence="2 3">15518</strain>
    </source>
</reference>
<sequence length="125" mass="13832">MKTAALTQNRRTRRAHRLSSAERGILNDAPAQRTSIDLAAVPPYLRDEWEHFKGYGWSDHRTAERLGIQPDTVNKWAQRLSERIARLEELARQQAEAQALEALAGDEAAHAGGAHLAVNAQAIAC</sequence>
<organism evidence="2 3">
    <name type="scientific">Mycobacteroides chelonae</name>
    <name type="common">Mycobacterium chelonae</name>
    <dbReference type="NCBI Taxonomy" id="1774"/>
    <lineage>
        <taxon>Bacteria</taxon>
        <taxon>Bacillati</taxon>
        <taxon>Actinomycetota</taxon>
        <taxon>Actinomycetes</taxon>
        <taxon>Mycobacteriales</taxon>
        <taxon>Mycobacteriaceae</taxon>
        <taxon>Mycobacteroides</taxon>
    </lineage>
</organism>
<dbReference type="Proteomes" id="UP000179441">
    <property type="component" value="Unassembled WGS sequence"/>
</dbReference>
<proteinExistence type="predicted"/>
<dbReference type="AlphaFoldDB" id="A0A1S1M017"/>